<feature type="domain" description="Right handed beta helix" evidence="6">
    <location>
        <begin position="234"/>
        <end position="392"/>
    </location>
</feature>
<dbReference type="InterPro" id="IPR006626">
    <property type="entry name" value="PbH1"/>
</dbReference>
<evidence type="ECO:0000256" key="2">
    <source>
        <dbReference type="ARBA" id="ARBA00022525"/>
    </source>
</evidence>
<dbReference type="PANTHER" id="PTHR40088:SF2">
    <property type="entry name" value="SECRETED SUGAR HYDROLASE"/>
    <property type="match status" value="1"/>
</dbReference>
<dbReference type="InterPro" id="IPR012334">
    <property type="entry name" value="Pectin_lyas_fold"/>
</dbReference>
<keyword evidence="3 5" id="KW-0732">Signal</keyword>
<evidence type="ECO:0000256" key="3">
    <source>
        <dbReference type="ARBA" id="ARBA00022729"/>
    </source>
</evidence>
<feature type="region of interest" description="Disordered" evidence="4">
    <location>
        <begin position="30"/>
        <end position="112"/>
    </location>
</feature>
<sequence length="557" mass="57131">MRKSLAAWMAACLLSTGLWACQPGDTGSVDEAPAASNATAGVPRAATPNVGASPTPTPTPGDSESTTAMGQPVPVGAQPVPNTPVADLPAHEGHTPIALQPGEQTSAPETTAKPPVREWVVSASGSDTAAGSAAQPFRTIGKALSVVGPGEIIRVLPGTYAETLALGQNVKAGTADAKITLQGEGKPRIIPSGGSGALVQVSRPNWIIDGFEIDVQGEARFGVTFEGDVRGSVLANSELHHGAGGAGVTTYGKATGAVIENNHIHDFVKKTGNQDSHGVVVQPSSVDITVRNNDIHDNSGDSVQCLGPEGFSSLPPAKGLVVENNHFYANRENAVDIKTCHDVVIRNNRMHRFKPSSTAKGDAVVVHYSARNVLIENNDVYDSGKGISVGGNREGPVPSGVIIRRNRVYDITNQNGGEGSGIRLENSEGTVVVNNTITRVAAAALVLGHGTGGPTSNVTVENNIIDAALAVNLGGQRPGMKMGFNLFPTNAQFKAGGSEVGLDLFKETTGDLTSTSADPQLSAEFQPQAAPAVDQGTNVGLPFCGGAPDIGAVETGC</sequence>
<dbReference type="RefSeq" id="WP_321543471.1">
    <property type="nucleotide sequence ID" value="NZ_JAXIVS010000001.1"/>
</dbReference>
<dbReference type="Gene3D" id="2.160.20.10">
    <property type="entry name" value="Single-stranded right-handed beta-helix, Pectin lyase-like"/>
    <property type="match status" value="1"/>
</dbReference>
<organism evidence="7 8">
    <name type="scientific">Hyalangium rubrum</name>
    <dbReference type="NCBI Taxonomy" id="3103134"/>
    <lineage>
        <taxon>Bacteria</taxon>
        <taxon>Pseudomonadati</taxon>
        <taxon>Myxococcota</taxon>
        <taxon>Myxococcia</taxon>
        <taxon>Myxococcales</taxon>
        <taxon>Cystobacterineae</taxon>
        <taxon>Archangiaceae</taxon>
        <taxon>Hyalangium</taxon>
    </lineage>
</organism>
<accession>A0ABU5GV06</accession>
<comment type="caution">
    <text evidence="7">The sequence shown here is derived from an EMBL/GenBank/DDBJ whole genome shotgun (WGS) entry which is preliminary data.</text>
</comment>
<reference evidence="7 8" key="1">
    <citation type="submission" date="2023-12" db="EMBL/GenBank/DDBJ databases">
        <title>the genome sequence of Hyalangium sp. s54d21.</title>
        <authorList>
            <person name="Zhang X."/>
        </authorList>
    </citation>
    <scope>NUCLEOTIDE SEQUENCE [LARGE SCALE GENOMIC DNA]</scope>
    <source>
        <strain evidence="8">s54d21</strain>
    </source>
</reference>
<evidence type="ECO:0000313" key="7">
    <source>
        <dbReference type="EMBL" id="MDY7224737.1"/>
    </source>
</evidence>
<dbReference type="InterPro" id="IPR039448">
    <property type="entry name" value="Beta_helix"/>
</dbReference>
<dbReference type="EMBL" id="JAXIVS010000001">
    <property type="protein sequence ID" value="MDY7224737.1"/>
    <property type="molecule type" value="Genomic_DNA"/>
</dbReference>
<proteinExistence type="predicted"/>
<feature type="compositionally biased region" description="Polar residues" evidence="4">
    <location>
        <begin position="50"/>
        <end position="69"/>
    </location>
</feature>
<dbReference type="Proteomes" id="UP001291309">
    <property type="component" value="Unassembled WGS sequence"/>
</dbReference>
<evidence type="ECO:0000259" key="6">
    <source>
        <dbReference type="Pfam" id="PF13229"/>
    </source>
</evidence>
<dbReference type="PANTHER" id="PTHR40088">
    <property type="entry name" value="PECTATE LYASE (EUROFUNG)"/>
    <property type="match status" value="1"/>
</dbReference>
<feature type="chain" id="PRO_5046393792" evidence="5">
    <location>
        <begin position="21"/>
        <end position="557"/>
    </location>
</feature>
<dbReference type="InterPro" id="IPR011050">
    <property type="entry name" value="Pectin_lyase_fold/virulence"/>
</dbReference>
<feature type="signal peptide" evidence="5">
    <location>
        <begin position="1"/>
        <end position="20"/>
    </location>
</feature>
<gene>
    <name evidence="7" type="ORF">SYV04_00015</name>
</gene>
<comment type="subcellular location">
    <subcellularLocation>
        <location evidence="1">Secreted</location>
    </subcellularLocation>
</comment>
<dbReference type="SUPFAM" id="SSF51126">
    <property type="entry name" value="Pectin lyase-like"/>
    <property type="match status" value="1"/>
</dbReference>
<keyword evidence="2" id="KW-0964">Secreted</keyword>
<evidence type="ECO:0000256" key="4">
    <source>
        <dbReference type="SAM" id="MobiDB-lite"/>
    </source>
</evidence>
<evidence type="ECO:0000256" key="1">
    <source>
        <dbReference type="ARBA" id="ARBA00004613"/>
    </source>
</evidence>
<feature type="compositionally biased region" description="Low complexity" evidence="4">
    <location>
        <begin position="70"/>
        <end position="80"/>
    </location>
</feature>
<dbReference type="SMART" id="SM00710">
    <property type="entry name" value="PbH1"/>
    <property type="match status" value="9"/>
</dbReference>
<evidence type="ECO:0000313" key="8">
    <source>
        <dbReference type="Proteomes" id="UP001291309"/>
    </source>
</evidence>
<protein>
    <submittedName>
        <fullName evidence="7">Right-handed parallel beta-helix repeat-containing protein</fullName>
    </submittedName>
</protein>
<keyword evidence="8" id="KW-1185">Reference proteome</keyword>
<name>A0ABU5GV06_9BACT</name>
<dbReference type="InterPro" id="IPR052052">
    <property type="entry name" value="Polysaccharide_Lyase_9"/>
</dbReference>
<evidence type="ECO:0000256" key="5">
    <source>
        <dbReference type="SAM" id="SignalP"/>
    </source>
</evidence>
<dbReference type="Pfam" id="PF13229">
    <property type="entry name" value="Beta_helix"/>
    <property type="match status" value="1"/>
</dbReference>